<dbReference type="SUPFAM" id="SSF88713">
    <property type="entry name" value="Glycoside hydrolase/deacetylase"/>
    <property type="match status" value="1"/>
</dbReference>
<dbReference type="PANTHER" id="PTHR10587:SF137">
    <property type="entry name" value="4-DEOXY-4-FORMAMIDO-L-ARABINOSE-PHOSPHOUNDECAPRENOL DEFORMYLASE ARND-RELATED"/>
    <property type="match status" value="1"/>
</dbReference>
<dbReference type="Pfam" id="PF01522">
    <property type="entry name" value="Polysacc_deac_1"/>
    <property type="match status" value="1"/>
</dbReference>
<keyword evidence="3" id="KW-1185">Reference proteome</keyword>
<gene>
    <name evidence="2" type="ORF">TeGR_g7993</name>
</gene>
<dbReference type="PROSITE" id="PS51677">
    <property type="entry name" value="NODB"/>
    <property type="match status" value="1"/>
</dbReference>
<dbReference type="EMBL" id="BRYB01000627">
    <property type="protein sequence ID" value="GMI34240.1"/>
    <property type="molecule type" value="Genomic_DNA"/>
</dbReference>
<dbReference type="InterPro" id="IPR050248">
    <property type="entry name" value="Polysacc_deacetylase_ArnD"/>
</dbReference>
<comment type="caution">
    <text evidence="2">The sequence shown here is derived from an EMBL/GenBank/DDBJ whole genome shotgun (WGS) entry which is preliminary data.</text>
</comment>
<name>A0ABQ6MWS1_9STRA</name>
<evidence type="ECO:0000313" key="2">
    <source>
        <dbReference type="EMBL" id="GMI34240.1"/>
    </source>
</evidence>
<accession>A0ABQ6MWS1</accession>
<dbReference type="PANTHER" id="PTHR10587">
    <property type="entry name" value="GLYCOSYL TRANSFERASE-RELATED"/>
    <property type="match status" value="1"/>
</dbReference>
<dbReference type="InterPro" id="IPR011330">
    <property type="entry name" value="Glyco_hydro/deAcase_b/a-brl"/>
</dbReference>
<proteinExistence type="predicted"/>
<evidence type="ECO:0000313" key="3">
    <source>
        <dbReference type="Proteomes" id="UP001165060"/>
    </source>
</evidence>
<evidence type="ECO:0000259" key="1">
    <source>
        <dbReference type="PROSITE" id="PS51677"/>
    </source>
</evidence>
<feature type="domain" description="NodB homology" evidence="1">
    <location>
        <begin position="105"/>
        <end position="294"/>
    </location>
</feature>
<protein>
    <recommendedName>
        <fullName evidence="1">NodB homology domain-containing protein</fullName>
    </recommendedName>
</protein>
<dbReference type="InterPro" id="IPR002509">
    <property type="entry name" value="NODB_dom"/>
</dbReference>
<sequence>MSMFSLPSLSLVAVGLSGAVLLVLLLVLHQLQLLSGPAVRGKHHAWKKDEDPALVSDSSPLLVALDKVQFTLLSMLSRRISPVLFPPPLTDLNFYSVEEHPGVSGLVAVTIDDCFCRQNDPKRSLMPPVRAMIKKSGHRVTFFTTLQYAKGEWREKEIREFVKDGHELGNHCKDDREYDNEDVEVFASDLDETSSFIKKMCGSAPKWFRAPSGKISPGMSAELKKRDMLHVMLDGYANDPHIPDARFIASTMLRAATDGSVLIIHMPESGFREWCFEAIDLLLKGLKAKGLKSVTLSELKEAAEGKKTK</sequence>
<reference evidence="2 3" key="1">
    <citation type="journal article" date="2023" name="Commun. Biol.">
        <title>Genome analysis of Parmales, the sister group of diatoms, reveals the evolutionary specialization of diatoms from phago-mixotrophs to photoautotrophs.</title>
        <authorList>
            <person name="Ban H."/>
            <person name="Sato S."/>
            <person name="Yoshikawa S."/>
            <person name="Yamada K."/>
            <person name="Nakamura Y."/>
            <person name="Ichinomiya M."/>
            <person name="Sato N."/>
            <person name="Blanc-Mathieu R."/>
            <person name="Endo H."/>
            <person name="Kuwata A."/>
            <person name="Ogata H."/>
        </authorList>
    </citation>
    <scope>NUCLEOTIDE SEQUENCE [LARGE SCALE GENOMIC DNA]</scope>
</reference>
<organism evidence="2 3">
    <name type="scientific">Tetraparma gracilis</name>
    <dbReference type="NCBI Taxonomy" id="2962635"/>
    <lineage>
        <taxon>Eukaryota</taxon>
        <taxon>Sar</taxon>
        <taxon>Stramenopiles</taxon>
        <taxon>Ochrophyta</taxon>
        <taxon>Bolidophyceae</taxon>
        <taxon>Parmales</taxon>
        <taxon>Triparmaceae</taxon>
        <taxon>Tetraparma</taxon>
    </lineage>
</organism>
<dbReference type="Gene3D" id="3.20.20.370">
    <property type="entry name" value="Glycoside hydrolase/deacetylase"/>
    <property type="match status" value="1"/>
</dbReference>
<dbReference type="Proteomes" id="UP001165060">
    <property type="component" value="Unassembled WGS sequence"/>
</dbReference>